<keyword evidence="2" id="KW-1133">Transmembrane helix</keyword>
<organism evidence="6 7">
    <name type="scientific">Dorea phocaeensis</name>
    <dbReference type="NCBI Taxonomy" id="2040291"/>
    <lineage>
        <taxon>Bacteria</taxon>
        <taxon>Bacillati</taxon>
        <taxon>Bacillota</taxon>
        <taxon>Clostridia</taxon>
        <taxon>Lachnospirales</taxon>
        <taxon>Lachnospiraceae</taxon>
        <taxon>Dorea</taxon>
    </lineage>
</organism>
<feature type="signal peptide" evidence="3">
    <location>
        <begin position="1"/>
        <end position="24"/>
    </location>
</feature>
<keyword evidence="7" id="KW-1185">Reference proteome</keyword>
<evidence type="ECO:0000256" key="2">
    <source>
        <dbReference type="SAM" id="Phobius"/>
    </source>
</evidence>
<dbReference type="EMBL" id="JAAIUO010000007">
    <property type="protein sequence ID" value="NSK15185.1"/>
    <property type="molecule type" value="Genomic_DNA"/>
</dbReference>
<evidence type="ECO:0000313" key="6">
    <source>
        <dbReference type="EMBL" id="NVH58958.1"/>
    </source>
</evidence>
<keyword evidence="2" id="KW-0472">Membrane</keyword>
<name>A0A850HIK2_9FIRM</name>
<feature type="compositionally biased region" description="Polar residues" evidence="1">
    <location>
        <begin position="620"/>
        <end position="637"/>
    </location>
</feature>
<evidence type="ECO:0000313" key="8">
    <source>
        <dbReference type="Proteomes" id="UP000701680"/>
    </source>
</evidence>
<sequence length="676" mass="72437">MKKFLGVLLSFSLMLTMFTATVYAEENADAANAKEVTYEAKIGETFYETLGEALTIGGEVQLLKDVSVNEIMEITNDTTLDLGDFTITDNAAARPFVVRAENFTIKANNGGMVIPESNKQAYGFVEAYVNNFSILGGNYTGNTDNGRLFRINAPESRTGTINVDGIVVNTNNEIIGHKGTFASYSGSIRNSQFDTDLRALYFDIIDTTEASTITINNTKAVAARGPVIEVSGGNTVLSNNDWTVTGDYEGGYSWARAAVGVGYGANVTIQSGKYHADSDFMKANEGYGVYIYTSGGTVTIEGGSFAGTKAALRADVDKGTYNNPANIIVHNGEFHGDLLAGTNTGIENITVNGGSFNGLTEATLDSKNNVQIEGGVFDLDVMNKVGEGKEAIAVTKDDKTDYYIGKEKVEEALGNVTNGDKVDLLQNVTDVQLPDGVTVENKTGNDVTVNGEIIKDNESITIDEIPTVEVTYSNEGNWTNADVTVTIKASEPIEDIQGWTKVDEQTFTKVYADNEHEDVEVKDRTGNLVKVIVSVKNIDKQAPEIRGVSDITLVQGEKFDPLKGIYAYDYQCGEIKEIQVTPSIDTNVVGVYKLEYSASDLAGNITKMTRTVTVKLKGAASNQGPNSGKPNANQANTGKGAVATGDHADVGLYVSLLAMSVLGIVVLASWKKKHAL</sequence>
<evidence type="ECO:0000313" key="7">
    <source>
        <dbReference type="Proteomes" id="UP000528555"/>
    </source>
</evidence>
<reference evidence="7 8" key="1">
    <citation type="journal article" date="2020" name="Cell Host Microbe">
        <title>Functional and Genomic Variation between Human-Derived Isolates of Lachnospiraceae Reveals Inter- and Intra-Species Diversity.</title>
        <authorList>
            <person name="Sorbara M.T."/>
            <person name="Littmann E.R."/>
            <person name="Fontana E."/>
            <person name="Moody T.U."/>
            <person name="Kohout C.E."/>
            <person name="Gjonbalaj M."/>
            <person name="Eaton V."/>
            <person name="Seok R."/>
            <person name="Leiner I.M."/>
            <person name="Pamer E.G."/>
        </authorList>
    </citation>
    <scope>NUCLEOTIDE SEQUENCE [LARGE SCALE GENOMIC DNA]</scope>
    <source>
        <strain evidence="6 7">MSK.17.11</strain>
        <strain evidence="5 8">MSK.17.38</strain>
    </source>
</reference>
<dbReference type="Pfam" id="PF16403">
    <property type="entry name" value="Bact_surface_Ig-like"/>
    <property type="match status" value="1"/>
</dbReference>
<dbReference type="InterPro" id="IPR032179">
    <property type="entry name" value="Cry22Aa_Ig-like"/>
</dbReference>
<dbReference type="RefSeq" id="WP_173814963.1">
    <property type="nucleotide sequence ID" value="NZ_JAAITX010000007.1"/>
</dbReference>
<comment type="caution">
    <text evidence="6">The sequence shown here is derived from an EMBL/GenBank/DDBJ whole genome shotgun (WGS) entry which is preliminary data.</text>
</comment>
<proteinExistence type="predicted"/>
<feature type="domain" description="Pesticidal crystal protein Cry22Aa Ig-like" evidence="4">
    <location>
        <begin position="544"/>
        <end position="614"/>
    </location>
</feature>
<accession>A0A850HIK2</accession>
<feature type="chain" id="PRO_5032776065" evidence="3">
    <location>
        <begin position="25"/>
        <end position="676"/>
    </location>
</feature>
<keyword evidence="3" id="KW-0732">Signal</keyword>
<dbReference type="EMBL" id="JAAITX010000007">
    <property type="protein sequence ID" value="NVH58958.1"/>
    <property type="molecule type" value="Genomic_DNA"/>
</dbReference>
<reference evidence="6" key="2">
    <citation type="submission" date="2020-02" db="EMBL/GenBank/DDBJ databases">
        <authorList>
            <person name="Littmann E."/>
            <person name="Sorbara M."/>
        </authorList>
    </citation>
    <scope>NUCLEOTIDE SEQUENCE</scope>
    <source>
        <strain evidence="6">MSK.17.11</strain>
        <strain evidence="5">MSK.17.38</strain>
    </source>
</reference>
<evidence type="ECO:0000256" key="1">
    <source>
        <dbReference type="SAM" id="MobiDB-lite"/>
    </source>
</evidence>
<feature type="transmembrane region" description="Helical" evidence="2">
    <location>
        <begin position="650"/>
        <end position="670"/>
    </location>
</feature>
<feature type="region of interest" description="Disordered" evidence="1">
    <location>
        <begin position="618"/>
        <end position="640"/>
    </location>
</feature>
<keyword evidence="2" id="KW-0812">Transmembrane</keyword>
<dbReference type="Proteomes" id="UP000528555">
    <property type="component" value="Unassembled WGS sequence"/>
</dbReference>
<protein>
    <submittedName>
        <fullName evidence="6">DUF5011 domain-containing protein</fullName>
    </submittedName>
</protein>
<dbReference type="Proteomes" id="UP000701680">
    <property type="component" value="Unassembled WGS sequence"/>
</dbReference>
<dbReference type="AlphaFoldDB" id="A0A850HIK2"/>
<gene>
    <name evidence="6" type="ORF">G5A66_09950</name>
    <name evidence="5" type="ORF">G5A75_09975</name>
</gene>
<evidence type="ECO:0000256" key="3">
    <source>
        <dbReference type="SAM" id="SignalP"/>
    </source>
</evidence>
<evidence type="ECO:0000259" key="4">
    <source>
        <dbReference type="Pfam" id="PF16403"/>
    </source>
</evidence>
<dbReference type="InterPro" id="IPR013783">
    <property type="entry name" value="Ig-like_fold"/>
</dbReference>
<evidence type="ECO:0000313" key="5">
    <source>
        <dbReference type="EMBL" id="NSK15185.1"/>
    </source>
</evidence>
<dbReference type="Gene3D" id="2.60.40.10">
    <property type="entry name" value="Immunoglobulins"/>
    <property type="match status" value="1"/>
</dbReference>